<dbReference type="SMART" id="SM00857">
    <property type="entry name" value="Resolvase"/>
    <property type="match status" value="1"/>
</dbReference>
<dbReference type="PANTHER" id="PTHR30461">
    <property type="entry name" value="DNA-INVERTASE FROM LAMBDOID PROPHAGE"/>
    <property type="match status" value="1"/>
</dbReference>
<sequence length="516" mass="60124">MYRPESLDVCIYLRKSRKDVEEERRAIEEGSSYNALERHRKRLFAIAKAENHNIIDIFEEVASGESIQERPQMQQLLRKLEGNEIDGVLVIDLDRLGRGDMLDAGMIDRAFRYSSTKIITPTDVYDPDEESWELVFGIKSLISRQELKSITKRLQNGRIDSVKEGKHIGKKPPYGYLKDENLRLYPDPEKAWIVKKIFELMCDGKGRQMIAAELDRLGIDPPVTKRGAWDSSTITSIIKNEVYTGVIVWGKFKHKKRNGKYTRHKNPQEKWIMYENAHEPIISKELFDAANEAHSSRHKPAVITSKELTNPLAGILKCKLCGYTMLIQTRKDRPHNYLRCNNPACKGKQKQSVFNLVEEKLLYSLQQIVDEYQAQKVEEVEIDDSKLISFKEKAIISKEKELKELQAQKGNLHDLLEQGIYTVEIFLERQKNLVERITSIENDIEVLQKEIETEQIKEHNKTEFIPALKTVIESYHKTTNIELKNQLLKTILSTVTYYRHPDWKTNEFEIQVYFKI</sequence>
<evidence type="ECO:0000256" key="1">
    <source>
        <dbReference type="SAM" id="Coils"/>
    </source>
</evidence>
<dbReference type="InterPro" id="IPR038109">
    <property type="entry name" value="DNA_bind_recomb_sf"/>
</dbReference>
<dbReference type="PROSITE" id="PS51736">
    <property type="entry name" value="RECOMBINASES_3"/>
    <property type="match status" value="1"/>
</dbReference>
<keyword evidence="1" id="KW-0175">Coiled coil</keyword>
<dbReference type="PANTHER" id="PTHR30461:SF23">
    <property type="entry name" value="DNA RECOMBINASE-RELATED"/>
    <property type="match status" value="1"/>
</dbReference>
<gene>
    <name evidence="4" type="ordered locus">BCAH820_0551</name>
</gene>
<dbReference type="SUPFAM" id="SSF53041">
    <property type="entry name" value="Resolvase-like"/>
    <property type="match status" value="1"/>
</dbReference>
<dbReference type="GO" id="GO:0003677">
    <property type="term" value="F:DNA binding"/>
    <property type="evidence" value="ECO:0007669"/>
    <property type="project" value="InterPro"/>
</dbReference>
<dbReference type="Pfam" id="PF13408">
    <property type="entry name" value="Zn_ribbon_recom"/>
    <property type="match status" value="1"/>
</dbReference>
<dbReference type="HOGENOM" id="CLU_010686_18_16_9"/>
<evidence type="ECO:0000313" key="5">
    <source>
        <dbReference type="Proteomes" id="UP000001363"/>
    </source>
</evidence>
<dbReference type="Proteomes" id="UP000001363">
    <property type="component" value="Chromosome"/>
</dbReference>
<dbReference type="InterPro" id="IPR050639">
    <property type="entry name" value="SSR_resolvase"/>
</dbReference>
<dbReference type="GO" id="GO:0000150">
    <property type="term" value="F:DNA strand exchange activity"/>
    <property type="evidence" value="ECO:0007669"/>
    <property type="project" value="InterPro"/>
</dbReference>
<protein>
    <submittedName>
        <fullName evidence="4">Site-specific recombinase</fullName>
    </submittedName>
</protein>
<organism evidence="4 5">
    <name type="scientific">Bacillus cereus (strain AH820)</name>
    <dbReference type="NCBI Taxonomy" id="405535"/>
    <lineage>
        <taxon>Bacteria</taxon>
        <taxon>Bacillati</taxon>
        <taxon>Bacillota</taxon>
        <taxon>Bacilli</taxon>
        <taxon>Bacillales</taxon>
        <taxon>Bacillaceae</taxon>
        <taxon>Bacillus</taxon>
        <taxon>Bacillus cereus group</taxon>
    </lineage>
</organism>
<dbReference type="Gene3D" id="3.90.1750.20">
    <property type="entry name" value="Putative Large Serine Recombinase, Chain B, Domain 2"/>
    <property type="match status" value="1"/>
</dbReference>
<feature type="coiled-coil region" evidence="1">
    <location>
        <begin position="388"/>
        <end position="457"/>
    </location>
</feature>
<dbReference type="PROSITE" id="PS51737">
    <property type="entry name" value="RECOMBINASE_DNA_BIND"/>
    <property type="match status" value="1"/>
</dbReference>
<name>B7JP85_BACC0</name>
<dbReference type="InterPro" id="IPR011109">
    <property type="entry name" value="DNA_bind_recombinase_dom"/>
</dbReference>
<dbReference type="RefSeq" id="WP_000286207.1">
    <property type="nucleotide sequence ID" value="NC_011773.1"/>
</dbReference>
<proteinExistence type="predicted"/>
<dbReference type="InterPro" id="IPR036162">
    <property type="entry name" value="Resolvase-like_N_sf"/>
</dbReference>
<dbReference type="AlphaFoldDB" id="B7JP85"/>
<dbReference type="InterPro" id="IPR025827">
    <property type="entry name" value="Zn_ribbon_recom_dom"/>
</dbReference>
<dbReference type="InterPro" id="IPR006119">
    <property type="entry name" value="Resolv_N"/>
</dbReference>
<evidence type="ECO:0000313" key="4">
    <source>
        <dbReference type="EMBL" id="ACK91989.1"/>
    </source>
</evidence>
<dbReference type="EMBL" id="CP001283">
    <property type="protein sequence ID" value="ACK91989.1"/>
    <property type="molecule type" value="Genomic_DNA"/>
</dbReference>
<reference evidence="4 5" key="1">
    <citation type="submission" date="2008-10" db="EMBL/GenBank/DDBJ databases">
        <title>Genome sequence of Bacillus cereus AH820.</title>
        <authorList>
            <person name="Dodson R.J."/>
            <person name="Durkin A.S."/>
            <person name="Rosovitz M.J."/>
            <person name="Rasko D.A."/>
            <person name="Hoffmaster A."/>
            <person name="Ravel J."/>
            <person name="Sutton G."/>
        </authorList>
    </citation>
    <scope>NUCLEOTIDE SEQUENCE [LARGE SCALE GENOMIC DNA]</scope>
    <source>
        <strain evidence="4 5">AH820</strain>
    </source>
</reference>
<dbReference type="KEGG" id="bcu:BCAH820_0551"/>
<dbReference type="Pfam" id="PF07508">
    <property type="entry name" value="Recombinase"/>
    <property type="match status" value="1"/>
</dbReference>
<dbReference type="Pfam" id="PF00239">
    <property type="entry name" value="Resolvase"/>
    <property type="match status" value="1"/>
</dbReference>
<dbReference type="Gene3D" id="3.40.50.1390">
    <property type="entry name" value="Resolvase, N-terminal catalytic domain"/>
    <property type="match status" value="1"/>
</dbReference>
<evidence type="ECO:0000259" key="3">
    <source>
        <dbReference type="PROSITE" id="PS51737"/>
    </source>
</evidence>
<evidence type="ECO:0000259" key="2">
    <source>
        <dbReference type="PROSITE" id="PS51736"/>
    </source>
</evidence>
<dbReference type="CDD" id="cd00338">
    <property type="entry name" value="Ser_Recombinase"/>
    <property type="match status" value="1"/>
</dbReference>
<accession>B7JP85</accession>
<feature type="domain" description="Recombinase" evidence="3">
    <location>
        <begin position="173"/>
        <end position="300"/>
    </location>
</feature>
<feature type="domain" description="Resolvase/invertase-type recombinase catalytic" evidence="2">
    <location>
        <begin position="8"/>
        <end position="165"/>
    </location>
</feature>